<dbReference type="GO" id="GO:0006487">
    <property type="term" value="P:protein N-linked glycosylation"/>
    <property type="evidence" value="ECO:0007669"/>
    <property type="project" value="TreeGrafter"/>
</dbReference>
<evidence type="ECO:0000313" key="3">
    <source>
        <dbReference type="EMBL" id="OLL21672.1"/>
    </source>
</evidence>
<name>A0A1U7LGJ7_NEOID</name>
<evidence type="ECO:0000256" key="2">
    <source>
        <dbReference type="SAM" id="MobiDB-lite"/>
    </source>
</evidence>
<dbReference type="SUPFAM" id="SSF53448">
    <property type="entry name" value="Nucleotide-diphospho-sugar transferases"/>
    <property type="match status" value="1"/>
</dbReference>
<keyword evidence="3" id="KW-0808">Transferase</keyword>
<protein>
    <submittedName>
        <fullName evidence="3">Initiation-specific alpha-1,6-mannosyltransferase</fullName>
    </submittedName>
</protein>
<proteinExistence type="inferred from homology"/>
<dbReference type="OrthoDB" id="409543at2759"/>
<accession>A0A1U7LGJ7</accession>
<evidence type="ECO:0000313" key="4">
    <source>
        <dbReference type="Proteomes" id="UP000186594"/>
    </source>
</evidence>
<dbReference type="Pfam" id="PF04488">
    <property type="entry name" value="Gly_transf_sug"/>
    <property type="match status" value="1"/>
</dbReference>
<reference evidence="3 4" key="1">
    <citation type="submission" date="2016-04" db="EMBL/GenBank/DDBJ databases">
        <title>Evolutionary innovation and constraint leading to complex multicellularity in the Ascomycota.</title>
        <authorList>
            <person name="Cisse O."/>
            <person name="Nguyen A."/>
            <person name="Hewitt D.A."/>
            <person name="Jedd G."/>
            <person name="Stajich J.E."/>
        </authorList>
    </citation>
    <scope>NUCLEOTIDE SEQUENCE [LARGE SCALE GENOMIC DNA]</scope>
    <source>
        <strain evidence="3 4">DAH-3</strain>
    </source>
</reference>
<gene>
    <name evidence="3" type="ORF">NEOLI_002348</name>
</gene>
<dbReference type="InterPro" id="IPR039367">
    <property type="entry name" value="Och1-like"/>
</dbReference>
<dbReference type="PANTHER" id="PTHR31834:SF1">
    <property type="entry name" value="INITIATION-SPECIFIC ALPHA-1,6-MANNOSYLTRANSFERASE"/>
    <property type="match status" value="1"/>
</dbReference>
<dbReference type="EMBL" id="LXFE01004409">
    <property type="protein sequence ID" value="OLL21672.1"/>
    <property type="molecule type" value="Genomic_DNA"/>
</dbReference>
<organism evidence="3 4">
    <name type="scientific">Neolecta irregularis (strain DAH-3)</name>
    <dbReference type="NCBI Taxonomy" id="1198029"/>
    <lineage>
        <taxon>Eukaryota</taxon>
        <taxon>Fungi</taxon>
        <taxon>Dikarya</taxon>
        <taxon>Ascomycota</taxon>
        <taxon>Taphrinomycotina</taxon>
        <taxon>Neolectales</taxon>
        <taxon>Neolectaceae</taxon>
        <taxon>Neolecta</taxon>
    </lineage>
</organism>
<keyword evidence="4" id="KW-1185">Reference proteome</keyword>
<dbReference type="AlphaFoldDB" id="A0A1U7LGJ7"/>
<dbReference type="InterPro" id="IPR029044">
    <property type="entry name" value="Nucleotide-diphossugar_trans"/>
</dbReference>
<keyword evidence="3" id="KW-0328">Glycosyltransferase</keyword>
<sequence>MGRGTTPGGRQSTNITRGGYVPSYAENEPIGVDWNNFKGNLRDRLRKAIPYSPSEPWTKRISQTWREPDIISDDKYLSWDNIMPDFEHLFLSDEQVDIFVERFCLDNNLPEINNAYFDILSVRRIFKADFVRYLLIYIRGGIWADIDTTAKKHFNDWLAPANGTDVGFITGMEMDWNEKGSNLEDKKHGDWNENNHRRCLTQYIFAAKAGHPALLEMIARLVDSAVTIRHHAQFNKNINVGHMTGPDFMTSVLIEWVHKRFHPTFDVKDELHNQDEPIIFGDLMIYPIWAFGAGQRHSNSPPLSDPRILAVHHFQATPLN</sequence>
<comment type="similarity">
    <text evidence="1">Belongs to the glycosyltransferase 32 family.</text>
</comment>
<dbReference type="InterPro" id="IPR007577">
    <property type="entry name" value="GlycoTrfase_DXD_sugar-bd_CS"/>
</dbReference>
<comment type="caution">
    <text evidence="3">The sequence shown here is derived from an EMBL/GenBank/DDBJ whole genome shotgun (WGS) entry which is preliminary data.</text>
</comment>
<dbReference type="OMA" id="MDIWITN"/>
<feature type="region of interest" description="Disordered" evidence="2">
    <location>
        <begin position="1"/>
        <end position="20"/>
    </location>
</feature>
<dbReference type="GO" id="GO:0000136">
    <property type="term" value="C:mannan polymerase complex"/>
    <property type="evidence" value="ECO:0007669"/>
    <property type="project" value="TreeGrafter"/>
</dbReference>
<dbReference type="Proteomes" id="UP000186594">
    <property type="component" value="Unassembled WGS sequence"/>
</dbReference>
<evidence type="ECO:0000256" key="1">
    <source>
        <dbReference type="ARBA" id="ARBA00009003"/>
    </source>
</evidence>
<dbReference type="GO" id="GO:0000009">
    <property type="term" value="F:alpha-1,6-mannosyltransferase activity"/>
    <property type="evidence" value="ECO:0007669"/>
    <property type="project" value="InterPro"/>
</dbReference>
<dbReference type="PANTHER" id="PTHR31834">
    <property type="entry name" value="INITIATION-SPECIFIC ALPHA-1,6-MANNOSYLTRANSFERASE"/>
    <property type="match status" value="1"/>
</dbReference>
<dbReference type="Gene3D" id="3.90.550.20">
    <property type="match status" value="1"/>
</dbReference>